<evidence type="ECO:0000256" key="3">
    <source>
        <dbReference type="ARBA" id="ARBA00022989"/>
    </source>
</evidence>
<comment type="subcellular location">
    <subcellularLocation>
        <location evidence="1">Membrane</location>
        <topology evidence="1">Multi-pass membrane protein</topology>
    </subcellularLocation>
</comment>
<keyword evidence="4 5" id="KW-0472">Membrane</keyword>
<dbReference type="GO" id="GO:0016020">
    <property type="term" value="C:membrane"/>
    <property type="evidence" value="ECO:0007669"/>
    <property type="project" value="UniProtKB-SubCell"/>
</dbReference>
<evidence type="ECO:0000256" key="4">
    <source>
        <dbReference type="ARBA" id="ARBA00023136"/>
    </source>
</evidence>
<sequence>MREEWASISANLDFVLHRCTSTAQLLSDTLDVKSRREAEIQSASVFELTHLTVDDSATVQVITVITLIYLASTSVATVFGMPFFDVDTPLDNLLVSRKIWVYFAVAVPLTVATIGYWRWRLWEKRRQREGRFSGVAAVHWTKPAIELHDV</sequence>
<name>A0AAN7W8D0_9PEZI</name>
<dbReference type="EMBL" id="JAVRQU010000007">
    <property type="protein sequence ID" value="KAK5701063.1"/>
    <property type="molecule type" value="Genomic_DNA"/>
</dbReference>
<feature type="transmembrane region" description="Helical" evidence="5">
    <location>
        <begin position="57"/>
        <end position="79"/>
    </location>
</feature>
<dbReference type="InterPro" id="IPR045863">
    <property type="entry name" value="CorA_TM1_TM2"/>
</dbReference>
<proteinExistence type="predicted"/>
<evidence type="ECO:0000256" key="5">
    <source>
        <dbReference type="SAM" id="Phobius"/>
    </source>
</evidence>
<protein>
    <submittedName>
        <fullName evidence="6">Uncharacterized protein</fullName>
    </submittedName>
</protein>
<dbReference type="AlphaFoldDB" id="A0AAN7W8D0"/>
<evidence type="ECO:0000313" key="6">
    <source>
        <dbReference type="EMBL" id="KAK5701063.1"/>
    </source>
</evidence>
<evidence type="ECO:0000313" key="7">
    <source>
        <dbReference type="Proteomes" id="UP001310594"/>
    </source>
</evidence>
<organism evidence="6 7">
    <name type="scientific">Elasticomyces elasticus</name>
    <dbReference type="NCBI Taxonomy" id="574655"/>
    <lineage>
        <taxon>Eukaryota</taxon>
        <taxon>Fungi</taxon>
        <taxon>Dikarya</taxon>
        <taxon>Ascomycota</taxon>
        <taxon>Pezizomycotina</taxon>
        <taxon>Dothideomycetes</taxon>
        <taxon>Dothideomycetidae</taxon>
        <taxon>Mycosphaerellales</taxon>
        <taxon>Teratosphaeriaceae</taxon>
        <taxon>Elasticomyces</taxon>
    </lineage>
</organism>
<feature type="transmembrane region" description="Helical" evidence="5">
    <location>
        <begin position="99"/>
        <end position="119"/>
    </location>
</feature>
<comment type="caution">
    <text evidence="6">The sequence shown here is derived from an EMBL/GenBank/DDBJ whole genome shotgun (WGS) entry which is preliminary data.</text>
</comment>
<evidence type="ECO:0000256" key="2">
    <source>
        <dbReference type="ARBA" id="ARBA00022692"/>
    </source>
</evidence>
<dbReference type="Proteomes" id="UP001310594">
    <property type="component" value="Unassembled WGS sequence"/>
</dbReference>
<keyword evidence="3 5" id="KW-1133">Transmembrane helix</keyword>
<reference evidence="6" key="1">
    <citation type="submission" date="2023-08" db="EMBL/GenBank/DDBJ databases">
        <title>Black Yeasts Isolated from many extreme environments.</title>
        <authorList>
            <person name="Coleine C."/>
            <person name="Stajich J.E."/>
            <person name="Selbmann L."/>
        </authorList>
    </citation>
    <scope>NUCLEOTIDE SEQUENCE</scope>
    <source>
        <strain evidence="6">CCFEE 5810</strain>
    </source>
</reference>
<dbReference type="Gene3D" id="1.20.58.340">
    <property type="entry name" value="Magnesium transport protein CorA, transmembrane region"/>
    <property type="match status" value="1"/>
</dbReference>
<accession>A0AAN7W8D0</accession>
<keyword evidence="2 5" id="KW-0812">Transmembrane</keyword>
<evidence type="ECO:0000256" key="1">
    <source>
        <dbReference type="ARBA" id="ARBA00004141"/>
    </source>
</evidence>
<gene>
    <name evidence="6" type="ORF">LTR97_005582</name>
</gene>
<dbReference type="SUPFAM" id="SSF144083">
    <property type="entry name" value="Magnesium transport protein CorA, transmembrane region"/>
    <property type="match status" value="1"/>
</dbReference>